<dbReference type="Proteomes" id="UP000324831">
    <property type="component" value="Unassembled WGS sequence"/>
</dbReference>
<evidence type="ECO:0000313" key="2">
    <source>
        <dbReference type="Proteomes" id="UP000324831"/>
    </source>
</evidence>
<proteinExistence type="predicted"/>
<gene>
    <name evidence="1" type="ORF">MHSWG343_01470</name>
</gene>
<protein>
    <submittedName>
        <fullName evidence="1">Uncharacterized protein</fullName>
    </submittedName>
</protein>
<dbReference type="AlphaFoldDB" id="A0A478FRV7"/>
<comment type="caution">
    <text evidence="1">The sequence shown here is derived from an EMBL/GenBank/DDBJ whole genome shotgun (WGS) entry which is preliminary data.</text>
</comment>
<dbReference type="EMBL" id="BIMN01000001">
    <property type="protein sequence ID" value="GCE63169.1"/>
    <property type="molecule type" value="Genomic_DNA"/>
</dbReference>
<evidence type="ECO:0000313" key="1">
    <source>
        <dbReference type="EMBL" id="GCE63169.1"/>
    </source>
</evidence>
<name>A0A478FRV7_9MOLU</name>
<reference evidence="1 2" key="1">
    <citation type="submission" date="2019-01" db="EMBL/GenBank/DDBJ databases">
        <title>Draft genome sequences of Candidatus Mycoplasma haemohominis SWG34-3 identified from a patient with pyrexia, anemia and liver dysfunction.</title>
        <authorList>
            <person name="Sekizuka T."/>
            <person name="Hattori N."/>
            <person name="Katano H."/>
            <person name="Takuma T."/>
            <person name="Ito T."/>
            <person name="Arai N."/>
            <person name="Yanai R."/>
            <person name="Ishii S."/>
            <person name="Miura Y."/>
            <person name="Tokunaga T."/>
            <person name="Watanabe H."/>
            <person name="Nomura N."/>
            <person name="Eguchi J."/>
            <person name="Arai T."/>
            <person name="Hasegawa H."/>
            <person name="Nakamaki T."/>
            <person name="Wakita T."/>
            <person name="Niki Y."/>
            <person name="Kuroda M."/>
        </authorList>
    </citation>
    <scope>NUCLEOTIDE SEQUENCE [LARGE SCALE GENOMIC DNA]</scope>
    <source>
        <strain evidence="1">SWG34-3</strain>
    </source>
</reference>
<sequence length="226" mass="26388">MSDIQEIKERIARVIESLGEIDPNPDLSQVLDAIASEGKRMKDEYSNISDDIKKKFFEVVMQINDRKVEAAKIDIDLLKKEKELNRYCSIYAKVPPLQENVHDKEYQYFLSKYEQGVQLSQEISGLTFKATDLLNTQKVLDTAFSASIIEIDYLIRRLEDIIKTFRYVKTPELIESYKNRYCAYKDLQKLIDEKNREFDETLERMSSVIPLSSRKKPLAKSEVLKT</sequence>
<organism evidence="1 2">
    <name type="scientific">Candidatus Mycoplasma haematohominis</name>
    <dbReference type="NCBI Taxonomy" id="1494318"/>
    <lineage>
        <taxon>Bacteria</taxon>
        <taxon>Bacillati</taxon>
        <taxon>Mycoplasmatota</taxon>
        <taxon>Mollicutes</taxon>
        <taxon>Mycoplasmataceae</taxon>
        <taxon>Mycoplasma</taxon>
    </lineage>
</organism>
<accession>A0A478FRV7</accession>